<organism evidence="1 2">
    <name type="scientific">Streptosporangium canum</name>
    <dbReference type="NCBI Taxonomy" id="324952"/>
    <lineage>
        <taxon>Bacteria</taxon>
        <taxon>Bacillati</taxon>
        <taxon>Actinomycetota</taxon>
        <taxon>Actinomycetes</taxon>
        <taxon>Streptosporangiales</taxon>
        <taxon>Streptosporangiaceae</taxon>
        <taxon>Streptosporangium</taxon>
    </lineage>
</organism>
<dbReference type="GeneID" id="96297985"/>
<evidence type="ECO:0000313" key="2">
    <source>
        <dbReference type="Proteomes" id="UP000199111"/>
    </source>
</evidence>
<evidence type="ECO:0000313" key="1">
    <source>
        <dbReference type="EMBL" id="SFJ01201.1"/>
    </source>
</evidence>
<dbReference type="RefSeq" id="WP_093886903.1">
    <property type="nucleotide sequence ID" value="NZ_FOQY01000006.1"/>
</dbReference>
<protein>
    <submittedName>
        <fullName evidence="1">Uncharacterized protein</fullName>
    </submittedName>
</protein>
<reference evidence="2" key="1">
    <citation type="submission" date="2016-10" db="EMBL/GenBank/DDBJ databases">
        <authorList>
            <person name="Varghese N."/>
            <person name="Submissions S."/>
        </authorList>
    </citation>
    <scope>NUCLEOTIDE SEQUENCE [LARGE SCALE GENOMIC DNA]</scope>
    <source>
        <strain evidence="2">CGMCC 4.2126</strain>
    </source>
</reference>
<sequence length="214" mass="24096">MTDLHEEFSWLSEFGPFYDVSCVSFVRSLSPAEALTRLGAEIGGIKEATFEELQERTMKCIDSDDRMRTSYVGALETDGWTVLIQLWAGSITVARPLLRRLSQATEVVSINRNIHATDFFIYAADGELIIWFDLLGPYARTGSDPDRFVDMMREVGLNPDLDPNLDLDLDLDLEDPDLGTEFPRSFALARKITGFPFSKDMLDMRLLGAVINSE</sequence>
<keyword evidence="2" id="KW-1185">Reference proteome</keyword>
<dbReference type="Pfam" id="PF20062">
    <property type="entry name" value="DUF6461"/>
    <property type="match status" value="1"/>
</dbReference>
<name>A0A1I3MW71_9ACTN</name>
<gene>
    <name evidence="1" type="ORF">SAMN05216275_10630</name>
</gene>
<proteinExistence type="predicted"/>
<dbReference type="Proteomes" id="UP000199111">
    <property type="component" value="Unassembled WGS sequence"/>
</dbReference>
<dbReference type="InterPro" id="IPR045592">
    <property type="entry name" value="DUF6461"/>
</dbReference>
<accession>A0A1I3MW71</accession>
<dbReference type="AlphaFoldDB" id="A0A1I3MW71"/>
<dbReference type="EMBL" id="FOQY01000006">
    <property type="protein sequence ID" value="SFJ01201.1"/>
    <property type="molecule type" value="Genomic_DNA"/>
</dbReference>